<dbReference type="SMART" id="SM00326">
    <property type="entry name" value="SH3"/>
    <property type="match status" value="3"/>
</dbReference>
<dbReference type="CDD" id="cd11916">
    <property type="entry name" value="SH3_Sorbs1_3"/>
    <property type="match status" value="1"/>
</dbReference>
<dbReference type="GO" id="GO:0005886">
    <property type="term" value="C:plasma membrane"/>
    <property type="evidence" value="ECO:0007669"/>
    <property type="project" value="UniProtKB-SubCell"/>
</dbReference>
<dbReference type="GO" id="GO:0005925">
    <property type="term" value="C:focal adhesion"/>
    <property type="evidence" value="ECO:0007669"/>
    <property type="project" value="UniProtKB-SubCell"/>
</dbReference>
<evidence type="ECO:0000256" key="7">
    <source>
        <dbReference type="ARBA" id="ARBA00022553"/>
    </source>
</evidence>
<evidence type="ECO:0000259" key="13">
    <source>
        <dbReference type="PROSITE" id="PS50002"/>
    </source>
</evidence>
<dbReference type="Gene3D" id="2.30.30.40">
    <property type="entry name" value="SH3 Domains"/>
    <property type="match status" value="3"/>
</dbReference>
<dbReference type="PROSITE" id="PS50002">
    <property type="entry name" value="SH3"/>
    <property type="match status" value="3"/>
</dbReference>
<dbReference type="PRINTS" id="PR00452">
    <property type="entry name" value="SH3DOMAIN"/>
</dbReference>
<dbReference type="Proteomes" id="UP000504628">
    <property type="component" value="Chromosome 5"/>
</dbReference>
<feature type="compositionally biased region" description="Polar residues" evidence="12">
    <location>
        <begin position="341"/>
        <end position="361"/>
    </location>
</feature>
<evidence type="ECO:0000256" key="3">
    <source>
        <dbReference type="ARBA" id="ARBA00004496"/>
    </source>
</evidence>
<dbReference type="PRINTS" id="PR00499">
    <property type="entry name" value="P67PHOX"/>
</dbReference>
<feature type="compositionally biased region" description="Basic and acidic residues" evidence="12">
    <location>
        <begin position="310"/>
        <end position="334"/>
    </location>
</feature>
<organism evidence="15 16">
    <name type="scientific">Phyllostomus discolor</name>
    <name type="common">pale spear-nosed bat</name>
    <dbReference type="NCBI Taxonomy" id="89673"/>
    <lineage>
        <taxon>Eukaryota</taxon>
        <taxon>Metazoa</taxon>
        <taxon>Chordata</taxon>
        <taxon>Craniata</taxon>
        <taxon>Vertebrata</taxon>
        <taxon>Euteleostomi</taxon>
        <taxon>Mammalia</taxon>
        <taxon>Eutheria</taxon>
        <taxon>Laurasiatheria</taxon>
        <taxon>Chiroptera</taxon>
        <taxon>Yangochiroptera</taxon>
        <taxon>Phyllostomidae</taxon>
        <taxon>Phyllostominae</taxon>
        <taxon>Phyllostomus</taxon>
    </lineage>
</organism>
<evidence type="ECO:0000256" key="9">
    <source>
        <dbReference type="ARBA" id="ARBA00022949"/>
    </source>
</evidence>
<feature type="compositionally biased region" description="Basic and acidic residues" evidence="12">
    <location>
        <begin position="177"/>
        <end position="187"/>
    </location>
</feature>
<keyword evidence="4 11" id="KW-0728">SH3 domain</keyword>
<keyword evidence="8" id="KW-0677">Repeat</keyword>
<dbReference type="InterPro" id="IPR035611">
    <property type="entry name" value="SORBS1_SH3_2"/>
</dbReference>
<keyword evidence="6" id="KW-0963">Cytoplasm</keyword>
<keyword evidence="15" id="KW-1185">Reference proteome</keyword>
<evidence type="ECO:0000256" key="10">
    <source>
        <dbReference type="ARBA" id="ARBA00023136"/>
    </source>
</evidence>
<feature type="domain" description="SoHo" evidence="14">
    <location>
        <begin position="212"/>
        <end position="269"/>
    </location>
</feature>
<dbReference type="FunFam" id="2.30.30.40:FF:000004">
    <property type="entry name" value="Sorbin and SH3 domain-containing protein 1 isoform 2"/>
    <property type="match status" value="1"/>
</dbReference>
<dbReference type="Pfam" id="PF14604">
    <property type="entry name" value="SH3_9"/>
    <property type="match status" value="1"/>
</dbReference>
<evidence type="ECO:0000256" key="5">
    <source>
        <dbReference type="ARBA" id="ARBA00022475"/>
    </source>
</evidence>
<dbReference type="FunFam" id="2.30.30.40:FF:000001">
    <property type="entry name" value="Sorbin and SH3 domain-containing protein 1 isoform 2"/>
    <property type="match status" value="1"/>
</dbReference>
<feature type="region of interest" description="Disordered" evidence="12">
    <location>
        <begin position="163"/>
        <end position="219"/>
    </location>
</feature>
<dbReference type="CDD" id="cd11922">
    <property type="entry name" value="SH3_Sorbs1_2"/>
    <property type="match status" value="1"/>
</dbReference>
<dbReference type="InterPro" id="IPR035606">
    <property type="entry name" value="SORBS1_SH3"/>
</dbReference>
<evidence type="ECO:0000256" key="6">
    <source>
        <dbReference type="ARBA" id="ARBA00022490"/>
    </source>
</evidence>
<dbReference type="Pfam" id="PF00018">
    <property type="entry name" value="SH3_1"/>
    <property type="match status" value="1"/>
</dbReference>
<keyword evidence="9" id="KW-0965">Cell junction</keyword>
<accession>A0A7E6DVL9</accession>
<evidence type="ECO:0000256" key="2">
    <source>
        <dbReference type="ARBA" id="ARBA00004246"/>
    </source>
</evidence>
<dbReference type="PANTHER" id="PTHR14167:SF64">
    <property type="entry name" value="SORBIN AND SH3 DOMAIN-CONTAINING PROTEIN 1"/>
    <property type="match status" value="1"/>
</dbReference>
<dbReference type="InterPro" id="IPR001452">
    <property type="entry name" value="SH3_domain"/>
</dbReference>
<dbReference type="InterPro" id="IPR050384">
    <property type="entry name" value="Endophilin_SH3RF"/>
</dbReference>
<reference evidence="16" key="1">
    <citation type="submission" date="2025-08" db="UniProtKB">
        <authorList>
            <consortium name="RefSeq"/>
        </authorList>
    </citation>
    <scope>IDENTIFICATION</scope>
    <source>
        <tissue evidence="16">Muscle</tissue>
    </source>
</reference>
<evidence type="ECO:0000313" key="16">
    <source>
        <dbReference type="RefSeq" id="XP_035882942.1"/>
    </source>
</evidence>
<name>A0A7E6DVL9_9CHIR</name>
<evidence type="ECO:0000259" key="14">
    <source>
        <dbReference type="PROSITE" id="PS50831"/>
    </source>
</evidence>
<keyword evidence="5" id="KW-1003">Cell membrane</keyword>
<dbReference type="GeneID" id="114497056"/>
<feature type="region of interest" description="Disordered" evidence="12">
    <location>
        <begin position="1"/>
        <end position="150"/>
    </location>
</feature>
<feature type="region of interest" description="Disordered" evidence="12">
    <location>
        <begin position="296"/>
        <end position="367"/>
    </location>
</feature>
<proteinExistence type="predicted"/>
<evidence type="ECO:0000256" key="12">
    <source>
        <dbReference type="SAM" id="MobiDB-lite"/>
    </source>
</evidence>
<dbReference type="GO" id="GO:0005737">
    <property type="term" value="C:cytoplasm"/>
    <property type="evidence" value="ECO:0007669"/>
    <property type="project" value="UniProtKB-SubCell"/>
</dbReference>
<evidence type="ECO:0000313" key="15">
    <source>
        <dbReference type="Proteomes" id="UP000504628"/>
    </source>
</evidence>
<evidence type="ECO:0000256" key="4">
    <source>
        <dbReference type="ARBA" id="ARBA00022443"/>
    </source>
</evidence>
<dbReference type="SUPFAM" id="SSF50044">
    <property type="entry name" value="SH3-domain"/>
    <property type="match status" value="3"/>
</dbReference>
<dbReference type="GO" id="GO:0005634">
    <property type="term" value="C:nucleus"/>
    <property type="evidence" value="ECO:0007669"/>
    <property type="project" value="TreeGrafter"/>
</dbReference>
<feature type="compositionally biased region" description="Low complexity" evidence="12">
    <location>
        <begin position="45"/>
        <end position="58"/>
    </location>
</feature>
<feature type="region of interest" description="Disordered" evidence="12">
    <location>
        <begin position="408"/>
        <end position="433"/>
    </location>
</feature>
<dbReference type="GO" id="GO:0031589">
    <property type="term" value="P:cell-substrate adhesion"/>
    <property type="evidence" value="ECO:0007669"/>
    <property type="project" value="TreeGrafter"/>
</dbReference>
<feature type="domain" description="SH3" evidence="13">
    <location>
        <begin position="689"/>
        <end position="750"/>
    </location>
</feature>
<dbReference type="Pfam" id="PF02208">
    <property type="entry name" value="Sorb"/>
    <property type="match status" value="1"/>
</dbReference>
<dbReference type="PROSITE" id="PS50831">
    <property type="entry name" value="SOHO"/>
    <property type="match status" value="1"/>
</dbReference>
<feature type="region of interest" description="Disordered" evidence="12">
    <location>
        <begin position="658"/>
        <end position="685"/>
    </location>
</feature>
<feature type="domain" description="SH3" evidence="13">
    <location>
        <begin position="509"/>
        <end position="568"/>
    </location>
</feature>
<dbReference type="PANTHER" id="PTHR14167">
    <property type="entry name" value="SH3 DOMAIN-CONTAINING"/>
    <property type="match status" value="1"/>
</dbReference>
<keyword evidence="10" id="KW-0472">Membrane</keyword>
<evidence type="ECO:0000256" key="8">
    <source>
        <dbReference type="ARBA" id="ARBA00022737"/>
    </source>
</evidence>
<sequence>MSSECDVGASKAVVNGLAPGSNGQDRDMDPTKVCTGKGAVTLRASSSYRDTPSSSPVSPQEAPQQESKPVLESESPSADEWRPSSNADANGNAQPSSLAAKGYRSVHPNLPSDKPQDPSPLLDEVSPSRAGTDSHTFAPVSKPSSAYPSTTIVNPTIVLLQHNREQQKRLSSLSDPASERRVGERDSAPAQEKPTSAGRTTEKKAKDDSRRVVKSAQDLSDVSMDEVGIPLRNTERSKDWYKTMFKQIHKLNRDDDSDLYSPRYSFSEDTKSPLSVPRSKSEMNYIDGEKVVKRSATLPLPARSSSLKSSPERNDWEPPDKKVDTRKYRAEPKSIYEYQPGKSSVLTNEKMSSAVSPTPEISSEPPGYIYSSNFHAVKRESDGAPGDLGSLENERQIYKSVLEGGDIPLQGLSGLKRPSSSASTKDSESPRHFIPADYLESTEEFIRRRHDDKEKLLADQRRLKREQEEADIAARRHTGVIPTHHQFITNERFGDLLNIDDTAKRKSGSEMRPARAKFDFKAQTLKELPLQKGDIVYIYKQIDQNWYEGEHHGRVGIFPRTYIELLPPAEKAQPKKLPPVQILEYGEAIAKFNFNGDTQVEMSFRKGERITLLRQVDENWYEGRIPGTSRQGIFPITYVDVIKRPLVKNPVDYIDLPYSSSPSRSTTASPQQPQAQQRRVTPDRSQASQDLFSYQALYSYIPQNDDELELRDGDIVDVMEKCDDGWFVGTSRRTRQFGTFPGNYVKPLYL</sequence>
<keyword evidence="7" id="KW-0597">Phosphoprotein</keyword>
<gene>
    <name evidence="16" type="primary">SORBS1</name>
</gene>
<dbReference type="InterPro" id="IPR003127">
    <property type="entry name" value="SoHo_dom"/>
</dbReference>
<dbReference type="AlphaFoldDB" id="A0A7E6DVL9"/>
<feature type="region of interest" description="Disordered" evidence="12">
    <location>
        <begin position="251"/>
        <end position="282"/>
    </location>
</feature>
<feature type="domain" description="SH3" evidence="13">
    <location>
        <begin position="583"/>
        <end position="644"/>
    </location>
</feature>
<dbReference type="RefSeq" id="XP_035882942.1">
    <property type="nucleotide sequence ID" value="XM_036027049.1"/>
</dbReference>
<feature type="compositionally biased region" description="Basic and acidic residues" evidence="12">
    <location>
        <begin position="200"/>
        <end position="211"/>
    </location>
</feature>
<dbReference type="FunFam" id="2.30.30.40:FF:000003">
    <property type="entry name" value="Sorbin and SH3 domain-containing protein 1 isoform 2"/>
    <property type="match status" value="1"/>
</dbReference>
<evidence type="ECO:0000256" key="11">
    <source>
        <dbReference type="PROSITE-ProRule" id="PRU00192"/>
    </source>
</evidence>
<dbReference type="CDD" id="cd11919">
    <property type="entry name" value="SH3_Sorbs1_1"/>
    <property type="match status" value="1"/>
</dbReference>
<dbReference type="Pfam" id="PF07653">
    <property type="entry name" value="SH3_2"/>
    <property type="match status" value="1"/>
</dbReference>
<comment type="subcellular location">
    <subcellularLocation>
        <location evidence="2">Cell junction</location>
        <location evidence="2">Focal adhesion</location>
    </subcellularLocation>
    <subcellularLocation>
        <location evidence="1">Cell membrane</location>
    </subcellularLocation>
    <subcellularLocation>
        <location evidence="3">Cytoplasm</location>
    </subcellularLocation>
</comment>
<dbReference type="InterPro" id="IPR036028">
    <property type="entry name" value="SH3-like_dom_sf"/>
</dbReference>
<evidence type="ECO:0000256" key="1">
    <source>
        <dbReference type="ARBA" id="ARBA00004236"/>
    </source>
</evidence>
<feature type="compositionally biased region" description="Low complexity" evidence="12">
    <location>
        <begin position="659"/>
        <end position="679"/>
    </location>
</feature>
<dbReference type="CTD" id="10580"/>
<dbReference type="SMART" id="SM00459">
    <property type="entry name" value="Sorb"/>
    <property type="match status" value="1"/>
</dbReference>
<feature type="compositionally biased region" description="Polar residues" evidence="12">
    <location>
        <begin position="83"/>
        <end position="97"/>
    </location>
</feature>
<protein>
    <submittedName>
        <fullName evidence="16">Sorbin and SH3 domain-containing protein 1 isoform X29</fullName>
    </submittedName>
</protein>
<dbReference type="InterPro" id="IPR035610">
    <property type="entry name" value="SORBS1_SH3_1"/>
</dbReference>